<dbReference type="Proteomes" id="UP001180020">
    <property type="component" value="Unassembled WGS sequence"/>
</dbReference>
<reference evidence="3" key="2">
    <citation type="submission" date="2023-06" db="EMBL/GenBank/DDBJ databases">
        <authorList>
            <person name="Ma L."/>
            <person name="Liu K.-W."/>
            <person name="Li Z."/>
            <person name="Hsiao Y.-Y."/>
            <person name="Qi Y."/>
            <person name="Fu T."/>
            <person name="Tang G."/>
            <person name="Zhang D."/>
            <person name="Sun W.-H."/>
            <person name="Liu D.-K."/>
            <person name="Li Y."/>
            <person name="Chen G.-Z."/>
            <person name="Liu X.-D."/>
            <person name="Liao X.-Y."/>
            <person name="Jiang Y.-T."/>
            <person name="Yu X."/>
            <person name="Hao Y."/>
            <person name="Huang J."/>
            <person name="Zhao X.-W."/>
            <person name="Ke S."/>
            <person name="Chen Y.-Y."/>
            <person name="Wu W.-L."/>
            <person name="Hsu J.-L."/>
            <person name="Lin Y.-F."/>
            <person name="Huang M.-D."/>
            <person name="Li C.-Y."/>
            <person name="Huang L."/>
            <person name="Wang Z.-W."/>
            <person name="Zhao X."/>
            <person name="Zhong W.-Y."/>
            <person name="Peng D.-H."/>
            <person name="Ahmad S."/>
            <person name="Lan S."/>
            <person name="Zhang J.-S."/>
            <person name="Tsai W.-C."/>
            <person name="Van De Peer Y."/>
            <person name="Liu Z.-J."/>
        </authorList>
    </citation>
    <scope>NUCLEOTIDE SEQUENCE</scope>
    <source>
        <strain evidence="3">CP</strain>
        <tissue evidence="3">Leaves</tissue>
    </source>
</reference>
<proteinExistence type="predicted"/>
<accession>A0AAV9FBV0</accession>
<organism evidence="3 4">
    <name type="scientific">Acorus calamus</name>
    <name type="common">Sweet flag</name>
    <dbReference type="NCBI Taxonomy" id="4465"/>
    <lineage>
        <taxon>Eukaryota</taxon>
        <taxon>Viridiplantae</taxon>
        <taxon>Streptophyta</taxon>
        <taxon>Embryophyta</taxon>
        <taxon>Tracheophyta</taxon>
        <taxon>Spermatophyta</taxon>
        <taxon>Magnoliopsida</taxon>
        <taxon>Liliopsida</taxon>
        <taxon>Acoraceae</taxon>
        <taxon>Acorus</taxon>
    </lineage>
</organism>
<comment type="subunit">
    <text evidence="2">Component of the oligosaccharyltransferase (OST) complex.</text>
</comment>
<dbReference type="Pfam" id="PF10215">
    <property type="entry name" value="Ost4"/>
    <property type="match status" value="1"/>
</dbReference>
<dbReference type="PANTHER" id="PTHR28677:SF4">
    <property type="entry name" value="DOLICHYL-DIPHOSPHOOLIGOSACCHARIDE--PROTEIN GLYCOSYLTRANSFERASE SUBUNIT 4B-RELATED"/>
    <property type="match status" value="1"/>
</dbReference>
<reference evidence="3" key="1">
    <citation type="journal article" date="2023" name="Nat. Commun.">
        <title>Diploid and tetraploid genomes of Acorus and the evolution of monocots.</title>
        <authorList>
            <person name="Ma L."/>
            <person name="Liu K.W."/>
            <person name="Li Z."/>
            <person name="Hsiao Y.Y."/>
            <person name="Qi Y."/>
            <person name="Fu T."/>
            <person name="Tang G.D."/>
            <person name="Zhang D."/>
            <person name="Sun W.H."/>
            <person name="Liu D.K."/>
            <person name="Li Y."/>
            <person name="Chen G.Z."/>
            <person name="Liu X.D."/>
            <person name="Liao X.Y."/>
            <person name="Jiang Y.T."/>
            <person name="Yu X."/>
            <person name="Hao Y."/>
            <person name="Huang J."/>
            <person name="Zhao X.W."/>
            <person name="Ke S."/>
            <person name="Chen Y.Y."/>
            <person name="Wu W.L."/>
            <person name="Hsu J.L."/>
            <person name="Lin Y.F."/>
            <person name="Huang M.D."/>
            <person name="Li C.Y."/>
            <person name="Huang L."/>
            <person name="Wang Z.W."/>
            <person name="Zhao X."/>
            <person name="Zhong W.Y."/>
            <person name="Peng D.H."/>
            <person name="Ahmad S."/>
            <person name="Lan S."/>
            <person name="Zhang J.S."/>
            <person name="Tsai W.C."/>
            <person name="Van de Peer Y."/>
            <person name="Liu Z.J."/>
        </authorList>
    </citation>
    <scope>NUCLEOTIDE SEQUENCE</scope>
    <source>
        <strain evidence="3">CP</strain>
    </source>
</reference>
<comment type="caution">
    <text evidence="3">The sequence shown here is derived from an EMBL/GenBank/DDBJ whole genome shotgun (WGS) entry which is preliminary data.</text>
</comment>
<evidence type="ECO:0000313" key="3">
    <source>
        <dbReference type="EMBL" id="KAK1322320.1"/>
    </source>
</evidence>
<dbReference type="EMBL" id="JAUJYO010000003">
    <property type="protein sequence ID" value="KAK1322320.1"/>
    <property type="molecule type" value="Genomic_DNA"/>
</dbReference>
<dbReference type="InterPro" id="IPR044165">
    <property type="entry name" value="OST4_plant"/>
</dbReference>
<protein>
    <submittedName>
        <fullName evidence="3">Dolichyl-diphosphooligosaccharide--protein glycosyltransferase subunit 4C</fullName>
    </submittedName>
</protein>
<sequence length="134" mass="15711">METKTRGFMTSQQLLRAHSENKCQTMDWNKRLDDASDLEIFATCILMRNEKIFQRERRKEWYAQNIWGSVVNSRKDQSKFNFEDKTVRVNGEGECTGDVYCGRMIDDQDLGFFANFLGIFIFILADDFPNLVEA</sequence>
<evidence type="ECO:0000313" key="4">
    <source>
        <dbReference type="Proteomes" id="UP001180020"/>
    </source>
</evidence>
<keyword evidence="4" id="KW-1185">Reference proteome</keyword>
<dbReference type="InterPro" id="IPR018943">
    <property type="entry name" value="Oligosaccaryltransferase"/>
</dbReference>
<comment type="function">
    <text evidence="1">Subunit of the oligosaccharyl transferase (OST) complex that catalyzes the initial transfer of a defined glycan (Glc(3)Man(9)GlcNAc(2) in eukaryotes) from the lipid carrier dolichol-pyrophosphate to an asparagine residue within an Asn-X-Ser/Thr consensus motif in nascent polypeptide chains, the first step in protein N-glycosylation. N-glycosylation occurs cotranslationally and the complex associates with the Sec61 complex at the channel-forming translocon complex that mediates protein translocation across the endoplasmic reticulum (ER). All subunits are required for a maximal enzyme activity.</text>
</comment>
<dbReference type="AlphaFoldDB" id="A0AAV9FBV0"/>
<evidence type="ECO:0000256" key="1">
    <source>
        <dbReference type="ARBA" id="ARBA00002791"/>
    </source>
</evidence>
<dbReference type="PANTHER" id="PTHR28677">
    <property type="entry name" value="DOLICHYL-DIPHOSPHOOLIGOSACCHARIDE--PROTEIN GLYCOSYLTRANSFERASE SUBUNIT 4A-RELATED"/>
    <property type="match status" value="1"/>
</dbReference>
<evidence type="ECO:0000256" key="2">
    <source>
        <dbReference type="ARBA" id="ARBA00011157"/>
    </source>
</evidence>
<gene>
    <name evidence="3" type="primary">OST4C</name>
    <name evidence="3" type="ORF">QJS10_CPA03g01522</name>
</gene>
<name>A0AAV9FBV0_ACOCL</name>